<proteinExistence type="predicted"/>
<protein>
    <submittedName>
        <fullName evidence="5">Gluconolactonase</fullName>
    </submittedName>
</protein>
<keyword evidence="6" id="KW-1185">Reference proteome</keyword>
<keyword evidence="1" id="KW-0378">Hydrolase</keyword>
<reference evidence="5" key="1">
    <citation type="submission" date="2023-03" db="EMBL/GenBank/DDBJ databases">
        <authorList>
            <person name="Steffen K."/>
            <person name="Cardenas P."/>
        </authorList>
    </citation>
    <scope>NUCLEOTIDE SEQUENCE</scope>
</reference>
<accession>A0AA35SDF9</accession>
<keyword evidence="3" id="KW-0479">Metal-binding</keyword>
<feature type="binding site" evidence="3">
    <location>
        <position position="191"/>
    </location>
    <ligand>
        <name>a divalent metal cation</name>
        <dbReference type="ChEBI" id="CHEBI:60240"/>
    </ligand>
</feature>
<feature type="domain" description="SMP-30/Gluconolactonase/LRE-like region" evidence="4">
    <location>
        <begin position="45"/>
        <end position="304"/>
    </location>
</feature>
<dbReference type="AlphaFoldDB" id="A0AA35SDF9"/>
<evidence type="ECO:0000313" key="5">
    <source>
        <dbReference type="EMBL" id="CAI8028050.1"/>
    </source>
</evidence>
<evidence type="ECO:0000259" key="4">
    <source>
        <dbReference type="Pfam" id="PF08450"/>
    </source>
</evidence>
<evidence type="ECO:0000256" key="1">
    <source>
        <dbReference type="ARBA" id="ARBA00022801"/>
    </source>
</evidence>
<evidence type="ECO:0000256" key="3">
    <source>
        <dbReference type="PIRSR" id="PIRSR605511-2"/>
    </source>
</evidence>
<dbReference type="Pfam" id="PF08450">
    <property type="entry name" value="SGL"/>
    <property type="match status" value="1"/>
</dbReference>
<organism evidence="5 6">
    <name type="scientific">Geodia barretti</name>
    <name type="common">Barrett's horny sponge</name>
    <dbReference type="NCBI Taxonomy" id="519541"/>
    <lineage>
        <taxon>Eukaryota</taxon>
        <taxon>Metazoa</taxon>
        <taxon>Porifera</taxon>
        <taxon>Demospongiae</taxon>
        <taxon>Heteroscleromorpha</taxon>
        <taxon>Tetractinellida</taxon>
        <taxon>Astrophorina</taxon>
        <taxon>Geodiidae</taxon>
        <taxon>Geodia</taxon>
    </lineage>
</organism>
<dbReference type="PANTHER" id="PTHR47572:SF4">
    <property type="entry name" value="LACTONASE DRP35"/>
    <property type="match status" value="1"/>
</dbReference>
<dbReference type="GO" id="GO:0046872">
    <property type="term" value="F:metal ion binding"/>
    <property type="evidence" value="ECO:0007669"/>
    <property type="project" value="UniProtKB-KW"/>
</dbReference>
<dbReference type="SUPFAM" id="SSF63829">
    <property type="entry name" value="Calcium-dependent phosphotriesterase"/>
    <property type="match status" value="1"/>
</dbReference>
<comment type="caution">
    <text evidence="5">The sequence shown here is derived from an EMBL/GenBank/DDBJ whole genome shotgun (WGS) entry which is preliminary data.</text>
</comment>
<dbReference type="GO" id="GO:0016787">
    <property type="term" value="F:hydrolase activity"/>
    <property type="evidence" value="ECO:0007669"/>
    <property type="project" value="UniProtKB-KW"/>
</dbReference>
<evidence type="ECO:0000256" key="2">
    <source>
        <dbReference type="PIRSR" id="PIRSR605511-1"/>
    </source>
</evidence>
<sequence>MSTERKWDDSIVRYPDPAIEVLDPRFGKYKIGNSVVERLWSGSRWAEGPVWFGDGGYLLWSDIPNNRILKWEESTGEVSVYRKPSNYSNGHARDRQGRLISCEHGTRRVTRTEYDGTVTVLMDNFDGKPLNAPNDVAVHPDGHIWFTDPGYGIMLNYEGHIAEFELPTCVYRLDPDTGAATVVIDELEKPNGICFSPDYEKLYVVDTGVTHKEGTPRHLFVYDVIDGERLGKQEVFCDMAPGIADGIRCDVDGNLWASAGWIGDGYDGVHVFAPDGTRIGQIHLPEICANLCFGGVKRNRLFMAGSQSLYSVYVEAQGVPIS</sequence>
<dbReference type="EMBL" id="CASHTH010002314">
    <property type="protein sequence ID" value="CAI8028050.1"/>
    <property type="molecule type" value="Genomic_DNA"/>
</dbReference>
<feature type="binding site" evidence="3">
    <location>
        <position position="134"/>
    </location>
    <ligand>
        <name>substrate</name>
    </ligand>
</feature>
<dbReference type="Proteomes" id="UP001174909">
    <property type="component" value="Unassembled WGS sequence"/>
</dbReference>
<keyword evidence="3" id="KW-0862">Zinc</keyword>
<dbReference type="InterPro" id="IPR051262">
    <property type="entry name" value="SMP-30/CGR1_Lactonase"/>
</dbReference>
<dbReference type="Gene3D" id="2.120.10.30">
    <property type="entry name" value="TolB, C-terminal domain"/>
    <property type="match status" value="1"/>
</dbReference>
<feature type="binding site" evidence="3">
    <location>
        <position position="158"/>
    </location>
    <ligand>
        <name>substrate</name>
    </ligand>
</feature>
<comment type="cofactor">
    <cofactor evidence="3">
        <name>Zn(2+)</name>
        <dbReference type="ChEBI" id="CHEBI:29105"/>
    </cofactor>
    <text evidence="3">Binds 1 divalent metal cation per subunit.</text>
</comment>
<dbReference type="PANTHER" id="PTHR47572">
    <property type="entry name" value="LIPOPROTEIN-RELATED"/>
    <property type="match status" value="1"/>
</dbReference>
<dbReference type="PRINTS" id="PR01790">
    <property type="entry name" value="SMP30FAMILY"/>
</dbReference>
<feature type="binding site" evidence="3">
    <location>
        <position position="245"/>
    </location>
    <ligand>
        <name>a divalent metal cation</name>
        <dbReference type="ChEBI" id="CHEBI:60240"/>
    </ligand>
</feature>
<gene>
    <name evidence="5" type="ORF">GBAR_LOCUS15988</name>
</gene>
<evidence type="ECO:0000313" key="6">
    <source>
        <dbReference type="Proteomes" id="UP001174909"/>
    </source>
</evidence>
<dbReference type="InterPro" id="IPR013658">
    <property type="entry name" value="SGL"/>
</dbReference>
<name>A0AA35SDF9_GEOBA</name>
<feature type="binding site" evidence="3">
    <location>
        <position position="47"/>
    </location>
    <ligand>
        <name>a divalent metal cation</name>
        <dbReference type="ChEBI" id="CHEBI:60240"/>
    </ligand>
</feature>
<dbReference type="InterPro" id="IPR005511">
    <property type="entry name" value="SMP-30"/>
</dbReference>
<feature type="active site" description="Proton donor/acceptor" evidence="2">
    <location>
        <position position="245"/>
    </location>
</feature>
<dbReference type="InterPro" id="IPR011042">
    <property type="entry name" value="6-blade_b-propeller_TolB-like"/>
</dbReference>